<protein>
    <submittedName>
        <fullName evidence="1">Uncharacterized protein</fullName>
    </submittedName>
</protein>
<accession>A0ABV6ILC7</accession>
<comment type="caution">
    <text evidence="1">The sequence shown here is derived from an EMBL/GenBank/DDBJ whole genome shotgun (WGS) entry which is preliminary data.</text>
</comment>
<dbReference type="RefSeq" id="WP_377048413.1">
    <property type="nucleotide sequence ID" value="NZ_JBHLVZ010000002.1"/>
</dbReference>
<keyword evidence="2" id="KW-1185">Reference proteome</keyword>
<dbReference type="Proteomes" id="UP001589789">
    <property type="component" value="Unassembled WGS sequence"/>
</dbReference>
<evidence type="ECO:0000313" key="2">
    <source>
        <dbReference type="Proteomes" id="UP001589789"/>
    </source>
</evidence>
<evidence type="ECO:0000313" key="1">
    <source>
        <dbReference type="EMBL" id="MFC0384362.1"/>
    </source>
</evidence>
<organism evidence="1 2">
    <name type="scientific">Muricoccus vinaceus</name>
    <dbReference type="NCBI Taxonomy" id="424704"/>
    <lineage>
        <taxon>Bacteria</taxon>
        <taxon>Pseudomonadati</taxon>
        <taxon>Pseudomonadota</taxon>
        <taxon>Alphaproteobacteria</taxon>
        <taxon>Acetobacterales</taxon>
        <taxon>Roseomonadaceae</taxon>
        <taxon>Muricoccus</taxon>
    </lineage>
</organism>
<proteinExistence type="predicted"/>
<sequence>MDKPESLRRDLEEIRGRVDAICFAIASFGKNIALALAKSDPQLALKYQHELAKTLESEMPDVLASLEAKGQHDRADGYEIATEFMASAIRND</sequence>
<reference evidence="1 2" key="1">
    <citation type="submission" date="2024-09" db="EMBL/GenBank/DDBJ databases">
        <authorList>
            <person name="Sun Q."/>
            <person name="Mori K."/>
        </authorList>
    </citation>
    <scope>NUCLEOTIDE SEQUENCE [LARGE SCALE GENOMIC DNA]</scope>
    <source>
        <strain evidence="1 2">CCM 7468</strain>
    </source>
</reference>
<name>A0ABV6ILC7_9PROT</name>
<dbReference type="EMBL" id="JBHLVZ010000002">
    <property type="protein sequence ID" value="MFC0384362.1"/>
    <property type="molecule type" value="Genomic_DNA"/>
</dbReference>
<gene>
    <name evidence="1" type="ORF">ACFFIC_02210</name>
</gene>